<gene>
    <name evidence="3" type="ORF">CVV68_21035</name>
</gene>
<evidence type="ECO:0000313" key="3">
    <source>
        <dbReference type="EMBL" id="PYI64750.1"/>
    </source>
</evidence>
<keyword evidence="4" id="KW-1185">Reference proteome</keyword>
<feature type="domain" description="UspA" evidence="2">
    <location>
        <begin position="10"/>
        <end position="140"/>
    </location>
</feature>
<dbReference type="Proteomes" id="UP000247832">
    <property type="component" value="Unassembled WGS sequence"/>
</dbReference>
<dbReference type="OrthoDB" id="4931198at2"/>
<dbReference type="Pfam" id="PF00582">
    <property type="entry name" value="Usp"/>
    <property type="match status" value="2"/>
</dbReference>
<name>A0A2V5LEP8_9MICC</name>
<evidence type="ECO:0000259" key="2">
    <source>
        <dbReference type="Pfam" id="PF00582"/>
    </source>
</evidence>
<comment type="similarity">
    <text evidence="1">Belongs to the universal stress protein A family.</text>
</comment>
<sequence>MSYMALRQLIVAGVDDSPSSRAAVEWAAYRAERLQHSLQLVRAVPDYLVSFGNVEYQSVQDALGGLLESEAARVRKFAPSSDVQTSLHLGEPAEVLAELSGGAAMVVVGTDRTADEHGEAFGAVDLQIAMNAKCPVAVVPVGQTAGHAGVVVGIDGSPGSMDAAYFAAAEAASTGQVLTVIYASSAHAGWLDSSTRGPVTAKRDETQGRMILESAVACLRARHIHLIVCDRFAKDDVPARVLINAARGAEMLVVGSRGKGVVQHALMGSVVRDLLLQVPCPLVLTRPV</sequence>
<dbReference type="InterPro" id="IPR014729">
    <property type="entry name" value="Rossmann-like_a/b/a_fold"/>
</dbReference>
<feature type="domain" description="UspA" evidence="2">
    <location>
        <begin position="150"/>
        <end position="286"/>
    </location>
</feature>
<dbReference type="AlphaFoldDB" id="A0A2V5LEP8"/>
<protein>
    <recommendedName>
        <fullName evidence="2">UspA domain-containing protein</fullName>
    </recommendedName>
</protein>
<proteinExistence type="inferred from homology"/>
<dbReference type="Gene3D" id="3.40.50.620">
    <property type="entry name" value="HUPs"/>
    <property type="match status" value="2"/>
</dbReference>
<accession>A0A2V5LEP8</accession>
<dbReference type="PANTHER" id="PTHR46268:SF6">
    <property type="entry name" value="UNIVERSAL STRESS PROTEIN UP12"/>
    <property type="match status" value="1"/>
</dbReference>
<comment type="caution">
    <text evidence="3">The sequence shown here is derived from an EMBL/GenBank/DDBJ whole genome shotgun (WGS) entry which is preliminary data.</text>
</comment>
<organism evidence="3 4">
    <name type="scientific">Arthrobacter livingstonensis</name>
    <dbReference type="NCBI Taxonomy" id="670078"/>
    <lineage>
        <taxon>Bacteria</taxon>
        <taxon>Bacillati</taxon>
        <taxon>Actinomycetota</taxon>
        <taxon>Actinomycetes</taxon>
        <taxon>Micrococcales</taxon>
        <taxon>Micrococcaceae</taxon>
        <taxon>Arthrobacter</taxon>
    </lineage>
</organism>
<dbReference type="InterPro" id="IPR006016">
    <property type="entry name" value="UspA"/>
</dbReference>
<dbReference type="SUPFAM" id="SSF52402">
    <property type="entry name" value="Adenine nucleotide alpha hydrolases-like"/>
    <property type="match status" value="2"/>
</dbReference>
<evidence type="ECO:0000313" key="4">
    <source>
        <dbReference type="Proteomes" id="UP000247832"/>
    </source>
</evidence>
<dbReference type="EMBL" id="QJVD01000040">
    <property type="protein sequence ID" value="PYI64750.1"/>
    <property type="molecule type" value="Genomic_DNA"/>
</dbReference>
<dbReference type="InterPro" id="IPR006015">
    <property type="entry name" value="Universal_stress_UspA"/>
</dbReference>
<dbReference type="PANTHER" id="PTHR46268">
    <property type="entry name" value="STRESS RESPONSE PROTEIN NHAX"/>
    <property type="match status" value="1"/>
</dbReference>
<evidence type="ECO:0000256" key="1">
    <source>
        <dbReference type="ARBA" id="ARBA00008791"/>
    </source>
</evidence>
<dbReference type="PRINTS" id="PR01438">
    <property type="entry name" value="UNVRSLSTRESS"/>
</dbReference>
<reference evidence="3 4" key="1">
    <citation type="submission" date="2018-05" db="EMBL/GenBank/DDBJ databases">
        <title>Genetic diversity of glacier-inhabiting Cryobacterium bacteria in China and description of Cryobacterium mengkeensis sp. nov. and Arthrobacter glacialis sp. nov.</title>
        <authorList>
            <person name="Liu Q."/>
            <person name="Xin Y.-H."/>
        </authorList>
    </citation>
    <scope>NUCLEOTIDE SEQUENCE [LARGE SCALE GENOMIC DNA]</scope>
    <source>
        <strain evidence="3 4">LI2</strain>
    </source>
</reference>